<evidence type="ECO:0000313" key="7">
    <source>
        <dbReference type="Proteomes" id="UP000276443"/>
    </source>
</evidence>
<keyword evidence="5" id="KW-0119">Carbohydrate metabolism</keyword>
<dbReference type="NCBIfam" id="TIGR01182">
    <property type="entry name" value="eda"/>
    <property type="match status" value="1"/>
</dbReference>
<dbReference type="RefSeq" id="WP_124221213.1">
    <property type="nucleotide sequence ID" value="NZ_RKRF01000008.1"/>
</dbReference>
<evidence type="ECO:0000256" key="1">
    <source>
        <dbReference type="ARBA" id="ARBA00004761"/>
    </source>
</evidence>
<dbReference type="SUPFAM" id="SSF51569">
    <property type="entry name" value="Aldolase"/>
    <property type="match status" value="1"/>
</dbReference>
<comment type="pathway">
    <text evidence="1">Carbohydrate acid metabolism.</text>
</comment>
<dbReference type="PANTHER" id="PTHR30246">
    <property type="entry name" value="2-KETO-3-DEOXY-6-PHOSPHOGLUCONATE ALDOLASE"/>
    <property type="match status" value="1"/>
</dbReference>
<comment type="subunit">
    <text evidence="3">Homotrimer.</text>
</comment>
<name>A0A3N5BAB0_9BACI</name>
<dbReference type="CDD" id="cd00452">
    <property type="entry name" value="KDPG_aldolase"/>
    <property type="match status" value="1"/>
</dbReference>
<protein>
    <submittedName>
        <fullName evidence="6">2-keto-3-deoxy-phosphogluconate aldolase</fullName>
    </submittedName>
</protein>
<evidence type="ECO:0000256" key="4">
    <source>
        <dbReference type="ARBA" id="ARBA00023239"/>
    </source>
</evidence>
<dbReference type="GO" id="GO:0016829">
    <property type="term" value="F:lyase activity"/>
    <property type="evidence" value="ECO:0007669"/>
    <property type="project" value="UniProtKB-KW"/>
</dbReference>
<dbReference type="Gene3D" id="3.20.20.70">
    <property type="entry name" value="Aldolase class I"/>
    <property type="match status" value="1"/>
</dbReference>
<gene>
    <name evidence="6" type="ORF">EDC24_1514</name>
</gene>
<sequence>MEKSKNLEMLKQTGMIAVLRRVPKERLFPLVDTLISSGVNVLELTVDSEDAFKSIQQLNKQYGDRALVGAGTVVSIDEAQQALEAGSKFIFSPSYNEEVVRLTNQSNAISIPGVLTPTEIVQAHHTGADAVKIFPASAVGPSYLKDLKGPLGHIPMIPTGGVDIENTAAYIKNGAVAVGVGGSLIDREAIQQSDMEKIKEKASAFLSEIRNGRGVE</sequence>
<evidence type="ECO:0000313" key="6">
    <source>
        <dbReference type="EMBL" id="RPF54317.1"/>
    </source>
</evidence>
<dbReference type="InterPro" id="IPR013785">
    <property type="entry name" value="Aldolase_TIM"/>
</dbReference>
<evidence type="ECO:0000256" key="3">
    <source>
        <dbReference type="ARBA" id="ARBA00011233"/>
    </source>
</evidence>
<organism evidence="6 7">
    <name type="scientific">Aquisalibacillus elongatus</name>
    <dbReference type="NCBI Taxonomy" id="485577"/>
    <lineage>
        <taxon>Bacteria</taxon>
        <taxon>Bacillati</taxon>
        <taxon>Bacillota</taxon>
        <taxon>Bacilli</taxon>
        <taxon>Bacillales</taxon>
        <taxon>Bacillaceae</taxon>
        <taxon>Aquisalibacillus</taxon>
    </lineage>
</organism>
<dbReference type="PANTHER" id="PTHR30246:SF1">
    <property type="entry name" value="2-DEHYDRO-3-DEOXY-6-PHOSPHOGALACTONATE ALDOLASE-RELATED"/>
    <property type="match status" value="1"/>
</dbReference>
<dbReference type="Proteomes" id="UP000276443">
    <property type="component" value="Unassembled WGS sequence"/>
</dbReference>
<dbReference type="InterPro" id="IPR000887">
    <property type="entry name" value="Aldlse_KDPG_KHG"/>
</dbReference>
<accession>A0A3N5BAB0</accession>
<dbReference type="EMBL" id="RKRF01000008">
    <property type="protein sequence ID" value="RPF54317.1"/>
    <property type="molecule type" value="Genomic_DNA"/>
</dbReference>
<dbReference type="Pfam" id="PF01081">
    <property type="entry name" value="Aldolase"/>
    <property type="match status" value="1"/>
</dbReference>
<evidence type="ECO:0000256" key="5">
    <source>
        <dbReference type="ARBA" id="ARBA00023277"/>
    </source>
</evidence>
<comment type="similarity">
    <text evidence="2">Belongs to the KHG/KDPG aldolase family.</text>
</comment>
<comment type="caution">
    <text evidence="6">The sequence shown here is derived from an EMBL/GenBank/DDBJ whole genome shotgun (WGS) entry which is preliminary data.</text>
</comment>
<dbReference type="AlphaFoldDB" id="A0A3N5BAB0"/>
<keyword evidence="7" id="KW-1185">Reference proteome</keyword>
<evidence type="ECO:0000256" key="2">
    <source>
        <dbReference type="ARBA" id="ARBA00006906"/>
    </source>
</evidence>
<dbReference type="OrthoDB" id="9802667at2"/>
<keyword evidence="4" id="KW-0456">Lyase</keyword>
<reference evidence="6 7" key="1">
    <citation type="submission" date="2018-11" db="EMBL/GenBank/DDBJ databases">
        <title>Genomic Encyclopedia of Type Strains, Phase IV (KMG-IV): sequencing the most valuable type-strain genomes for metagenomic binning, comparative biology and taxonomic classification.</title>
        <authorList>
            <person name="Goeker M."/>
        </authorList>
    </citation>
    <scope>NUCLEOTIDE SEQUENCE [LARGE SCALE GENOMIC DNA]</scope>
    <source>
        <strain evidence="6 7">DSM 18090</strain>
    </source>
</reference>
<proteinExistence type="inferred from homology"/>